<sequence>MLNQTNPDDLFDIQPEELGTGYFLIPDVESDEYGAATKVPKTDITYSDCIRRGEFTMGYRWVPNRKAQDLEAANATNCKGPCNGECWRRGHDCVCNDAQGRCCK</sequence>
<gene>
    <name evidence="1" type="ORF">SAMN05445850_0405</name>
</gene>
<dbReference type="Proteomes" id="UP000199365">
    <property type="component" value="Unassembled WGS sequence"/>
</dbReference>
<evidence type="ECO:0000313" key="1">
    <source>
        <dbReference type="EMBL" id="SDQ36478.1"/>
    </source>
</evidence>
<organism evidence="1 2">
    <name type="scientific">Paraburkholderia tuberum</name>
    <dbReference type="NCBI Taxonomy" id="157910"/>
    <lineage>
        <taxon>Bacteria</taxon>
        <taxon>Pseudomonadati</taxon>
        <taxon>Pseudomonadota</taxon>
        <taxon>Betaproteobacteria</taxon>
        <taxon>Burkholderiales</taxon>
        <taxon>Burkholderiaceae</taxon>
        <taxon>Paraburkholderia</taxon>
    </lineage>
</organism>
<proteinExistence type="predicted"/>
<protein>
    <submittedName>
        <fullName evidence="1">Uncharacterized protein</fullName>
    </submittedName>
</protein>
<name>A0A1H1A9R0_9BURK</name>
<accession>A0A1H1A9R0</accession>
<dbReference type="EMBL" id="FNKX01000001">
    <property type="protein sequence ID" value="SDQ36478.1"/>
    <property type="molecule type" value="Genomic_DNA"/>
</dbReference>
<reference evidence="2" key="1">
    <citation type="submission" date="2016-10" db="EMBL/GenBank/DDBJ databases">
        <authorList>
            <person name="Varghese N."/>
            <person name="Submissions S."/>
        </authorList>
    </citation>
    <scope>NUCLEOTIDE SEQUENCE [LARGE SCALE GENOMIC DNA]</scope>
    <source>
        <strain evidence="2">DUS833</strain>
    </source>
</reference>
<evidence type="ECO:0000313" key="2">
    <source>
        <dbReference type="Proteomes" id="UP000199365"/>
    </source>
</evidence>
<dbReference type="AlphaFoldDB" id="A0A1H1A9R0"/>
<keyword evidence="2" id="KW-1185">Reference proteome</keyword>